<feature type="compositionally biased region" description="Acidic residues" evidence="1">
    <location>
        <begin position="94"/>
        <end position="106"/>
    </location>
</feature>
<protein>
    <submittedName>
        <fullName evidence="3">ORF2</fullName>
    </submittedName>
</protein>
<evidence type="ECO:0000313" key="3">
    <source>
        <dbReference type="EMBL" id="AWX63415.1"/>
    </source>
</evidence>
<proteinExistence type="predicted"/>
<dbReference type="InterPro" id="IPR004118">
    <property type="entry name" value="HEV_TT_vir_Orf2/Gyrovir_Vp2_N"/>
</dbReference>
<accession>A0A2Z4N3H3</accession>
<evidence type="ECO:0000259" key="2">
    <source>
        <dbReference type="Pfam" id="PF02957"/>
    </source>
</evidence>
<feature type="domain" description="Hepatitis TT virus Orf2/Gyrovirus Vp2 N-terminal" evidence="2">
    <location>
        <begin position="25"/>
        <end position="76"/>
    </location>
</feature>
<organism evidence="3">
    <name type="scientific">Torque teno Arctocephalus gazella virus 2</name>
    <dbReference type="NCBI Taxonomy" id="2249933"/>
    <lineage>
        <taxon>Viruses</taxon>
        <taxon>Monodnaviria</taxon>
        <taxon>Shotokuvirae</taxon>
        <taxon>Commensaviricota</taxon>
        <taxon>Cardeaviricetes</taxon>
        <taxon>Sanitavirales</taxon>
        <taxon>Anelloviridae</taxon>
        <taxon>Sigmatorquevirus</taxon>
        <taxon>Sigmatorquevirus otari3</taxon>
    </lineage>
</organism>
<feature type="region of interest" description="Disordered" evidence="1">
    <location>
        <begin position="61"/>
        <end position="106"/>
    </location>
</feature>
<feature type="compositionally biased region" description="Gly residues" evidence="1">
    <location>
        <begin position="63"/>
        <end position="93"/>
    </location>
</feature>
<dbReference type="EMBL" id="MG837573">
    <property type="protein sequence ID" value="AWX63415.1"/>
    <property type="molecule type" value="Genomic_DNA"/>
</dbReference>
<evidence type="ECO:0000256" key="1">
    <source>
        <dbReference type="SAM" id="MobiDB-lite"/>
    </source>
</evidence>
<sequence length="106" mass="11307">MSVSRLVSTASWVTGLPDFQHPNNYRRQEAEWKRRVSQLHKEFCACSCFTDHFKLTKCHTGAAGTGEASGGDGGPGVGGNGDTEGETMAGGEGAIEEDISDQDCLR</sequence>
<reference evidence="3" key="1">
    <citation type="submission" date="2018-01" db="EMBL/GenBank/DDBJ databases">
        <title>Identifying anelloviruses associated with Antarctic fur seals.</title>
        <authorList>
            <person name="Crane A."/>
            <person name="Goebel M."/>
            <person name="Kraberger S."/>
            <person name="Stone A."/>
            <person name="Varsani A."/>
        </authorList>
    </citation>
    <scope>NUCLEOTIDE SEQUENCE</scope>
    <source>
        <strain evidence="3">AVS26_197</strain>
    </source>
</reference>
<dbReference type="Pfam" id="PF02957">
    <property type="entry name" value="TT_ORF2-like"/>
    <property type="match status" value="1"/>
</dbReference>
<name>A0A2Z4N3H3_9VIRU</name>